<dbReference type="Proteomes" id="UP000270468">
    <property type="component" value="Unassembled WGS sequence"/>
</dbReference>
<dbReference type="GO" id="GO:0005886">
    <property type="term" value="C:plasma membrane"/>
    <property type="evidence" value="ECO:0007669"/>
    <property type="project" value="UniProtKB-SubCell"/>
</dbReference>
<reference evidence="9 10" key="1">
    <citation type="submission" date="2018-11" db="EMBL/GenBank/DDBJ databases">
        <authorList>
            <person name="Criscuolo A."/>
        </authorList>
    </citation>
    <scope>NUCLEOTIDE SEQUENCE [LARGE SCALE GENOMIC DNA]</scope>
    <source>
        <strain evidence="9">ATB-66</strain>
    </source>
</reference>
<evidence type="ECO:0000313" key="10">
    <source>
        <dbReference type="Proteomes" id="UP000270468"/>
    </source>
</evidence>
<dbReference type="AlphaFoldDB" id="A0A3P5WSL5"/>
<dbReference type="InterPro" id="IPR003439">
    <property type="entry name" value="ABC_transporter-like_ATP-bd"/>
</dbReference>
<dbReference type="PROSITE" id="PS50893">
    <property type="entry name" value="ABC_TRANSPORTER_2"/>
    <property type="match status" value="1"/>
</dbReference>
<evidence type="ECO:0000256" key="7">
    <source>
        <dbReference type="ARBA" id="ARBA00023136"/>
    </source>
</evidence>
<dbReference type="Gene3D" id="3.40.50.300">
    <property type="entry name" value="P-loop containing nucleotide triphosphate hydrolases"/>
    <property type="match status" value="1"/>
</dbReference>
<evidence type="ECO:0000256" key="3">
    <source>
        <dbReference type="ARBA" id="ARBA00022448"/>
    </source>
</evidence>
<organism evidence="9 10">
    <name type="scientific">Filibacter tadaridae</name>
    <dbReference type="NCBI Taxonomy" id="2483811"/>
    <lineage>
        <taxon>Bacteria</taxon>
        <taxon>Bacillati</taxon>
        <taxon>Bacillota</taxon>
        <taxon>Bacilli</taxon>
        <taxon>Bacillales</taxon>
        <taxon>Caryophanaceae</taxon>
        <taxon>Filibacter</taxon>
    </lineage>
</organism>
<dbReference type="GO" id="GO:0016887">
    <property type="term" value="F:ATP hydrolysis activity"/>
    <property type="evidence" value="ECO:0007669"/>
    <property type="project" value="InterPro"/>
</dbReference>
<dbReference type="CDD" id="cd03257">
    <property type="entry name" value="ABC_NikE_OppD_transporters"/>
    <property type="match status" value="1"/>
</dbReference>
<gene>
    <name evidence="9" type="primary">oppD_3</name>
    <name evidence="9" type="ORF">FILTAD_01028</name>
</gene>
<evidence type="ECO:0000313" key="9">
    <source>
        <dbReference type="EMBL" id="VDC24212.1"/>
    </source>
</evidence>
<evidence type="ECO:0000259" key="8">
    <source>
        <dbReference type="PROSITE" id="PS50893"/>
    </source>
</evidence>
<comment type="subcellular location">
    <subcellularLocation>
        <location evidence="1">Cell membrane</location>
        <topology evidence="1">Peripheral membrane protein</topology>
    </subcellularLocation>
</comment>
<evidence type="ECO:0000256" key="6">
    <source>
        <dbReference type="ARBA" id="ARBA00022840"/>
    </source>
</evidence>
<dbReference type="PANTHER" id="PTHR43297:SF2">
    <property type="entry name" value="DIPEPTIDE TRANSPORT ATP-BINDING PROTEIN DPPD"/>
    <property type="match status" value="1"/>
</dbReference>
<keyword evidence="7" id="KW-0472">Membrane</keyword>
<keyword evidence="10" id="KW-1185">Reference proteome</keyword>
<dbReference type="Pfam" id="PF00005">
    <property type="entry name" value="ABC_tran"/>
    <property type="match status" value="1"/>
</dbReference>
<keyword evidence="4" id="KW-1003">Cell membrane</keyword>
<dbReference type="SUPFAM" id="SSF52540">
    <property type="entry name" value="P-loop containing nucleoside triphosphate hydrolases"/>
    <property type="match status" value="1"/>
</dbReference>
<keyword evidence="6 9" id="KW-0067">ATP-binding</keyword>
<dbReference type="PANTHER" id="PTHR43297">
    <property type="entry name" value="OLIGOPEPTIDE TRANSPORT ATP-BINDING PROTEIN APPD"/>
    <property type="match status" value="1"/>
</dbReference>
<evidence type="ECO:0000256" key="5">
    <source>
        <dbReference type="ARBA" id="ARBA00022741"/>
    </source>
</evidence>
<dbReference type="RefSeq" id="WP_124069453.1">
    <property type="nucleotide sequence ID" value="NZ_CBCRXF010000017.1"/>
</dbReference>
<keyword evidence="5" id="KW-0547">Nucleotide-binding</keyword>
<feature type="domain" description="ABC transporter" evidence="8">
    <location>
        <begin position="2"/>
        <end position="245"/>
    </location>
</feature>
<dbReference type="GO" id="GO:0005524">
    <property type="term" value="F:ATP binding"/>
    <property type="evidence" value="ECO:0007669"/>
    <property type="project" value="UniProtKB-KW"/>
</dbReference>
<dbReference type="InterPro" id="IPR027417">
    <property type="entry name" value="P-loop_NTPase"/>
</dbReference>
<dbReference type="OrthoDB" id="9802264at2"/>
<name>A0A3P5WSL5_9BACL</name>
<dbReference type="InterPro" id="IPR003593">
    <property type="entry name" value="AAA+_ATPase"/>
</dbReference>
<sequence length="249" mass="27311">MLKVDQLSISINEKNIVEDSSFLVPRGKITSIIGESGSGKSMTVAALLGNLPLGTETTGKALFDGKDLMDSSTEEIMGIRKTDIFTIFQDAANSFNPSVKMERQLYAFSGGRNGDTVKQFRAKMSSILVELGLSVAIFHQYPFELSGGMLQRCMIACALYVKPNLLIADEPTSSLDRVVQKEFIDILKVLNEKQGTTTLLITHDLDIVAEAADEMIVMHAGKVVETGSVAELFARPTHPYTKRLLESRF</sequence>
<evidence type="ECO:0000256" key="1">
    <source>
        <dbReference type="ARBA" id="ARBA00004202"/>
    </source>
</evidence>
<proteinExistence type="inferred from homology"/>
<protein>
    <submittedName>
        <fullName evidence="9">Oligopeptide transport ATP-binding protein OppD</fullName>
    </submittedName>
</protein>
<evidence type="ECO:0000256" key="4">
    <source>
        <dbReference type="ARBA" id="ARBA00022475"/>
    </source>
</evidence>
<dbReference type="InterPro" id="IPR050388">
    <property type="entry name" value="ABC_Ni/Peptide_Import"/>
</dbReference>
<dbReference type="SMART" id="SM00382">
    <property type="entry name" value="AAA"/>
    <property type="match status" value="1"/>
</dbReference>
<accession>A0A3P5WSL5</accession>
<keyword evidence="3" id="KW-0813">Transport</keyword>
<dbReference type="EMBL" id="UXAV01000030">
    <property type="protein sequence ID" value="VDC24212.1"/>
    <property type="molecule type" value="Genomic_DNA"/>
</dbReference>
<evidence type="ECO:0000256" key="2">
    <source>
        <dbReference type="ARBA" id="ARBA00005417"/>
    </source>
</evidence>
<comment type="similarity">
    <text evidence="2">Belongs to the ABC transporter superfamily.</text>
</comment>